<dbReference type="EC" id="1.-.-.-" evidence="8"/>
<comment type="caution">
    <text evidence="9">The sequence shown here is derived from an EMBL/GenBank/DDBJ whole genome shotgun (WGS) entry which is preliminary data.</text>
</comment>
<reference evidence="9 10" key="1">
    <citation type="journal article" date="2021" name="Elife">
        <title>Chloroplast acquisition without the gene transfer in kleptoplastic sea slugs, Plakobranchus ocellatus.</title>
        <authorList>
            <person name="Maeda T."/>
            <person name="Takahashi S."/>
            <person name="Yoshida T."/>
            <person name="Shimamura S."/>
            <person name="Takaki Y."/>
            <person name="Nagai Y."/>
            <person name="Toyoda A."/>
            <person name="Suzuki Y."/>
            <person name="Arimoto A."/>
            <person name="Ishii H."/>
            <person name="Satoh N."/>
            <person name="Nishiyama T."/>
            <person name="Hasebe M."/>
            <person name="Maruyama T."/>
            <person name="Minagawa J."/>
            <person name="Obokata J."/>
            <person name="Shigenobu S."/>
        </authorList>
    </citation>
    <scope>NUCLEOTIDE SEQUENCE [LARGE SCALE GENOMIC DNA]</scope>
</reference>
<keyword evidence="6 8" id="KW-0560">Oxidoreductase</keyword>
<organism evidence="9 10">
    <name type="scientific">Elysia marginata</name>
    <dbReference type="NCBI Taxonomy" id="1093978"/>
    <lineage>
        <taxon>Eukaryota</taxon>
        <taxon>Metazoa</taxon>
        <taxon>Spiralia</taxon>
        <taxon>Lophotrochozoa</taxon>
        <taxon>Mollusca</taxon>
        <taxon>Gastropoda</taxon>
        <taxon>Heterobranchia</taxon>
        <taxon>Euthyneura</taxon>
        <taxon>Panpulmonata</taxon>
        <taxon>Sacoglossa</taxon>
        <taxon>Placobranchoidea</taxon>
        <taxon>Plakobranchidae</taxon>
        <taxon>Elysia</taxon>
    </lineage>
</organism>
<dbReference type="InterPro" id="IPR020946">
    <property type="entry name" value="Flavin_mOase-like"/>
</dbReference>
<evidence type="ECO:0000256" key="7">
    <source>
        <dbReference type="ARBA" id="ARBA00023033"/>
    </source>
</evidence>
<dbReference type="PIRSF" id="PIRSF000332">
    <property type="entry name" value="FMO"/>
    <property type="match status" value="1"/>
</dbReference>
<keyword evidence="3 8" id="KW-0285">Flavoprotein</keyword>
<dbReference type="InterPro" id="IPR036188">
    <property type="entry name" value="FAD/NAD-bd_sf"/>
</dbReference>
<keyword evidence="7 8" id="KW-0503">Monooxygenase</keyword>
<dbReference type="InterPro" id="IPR050346">
    <property type="entry name" value="FMO-like"/>
</dbReference>
<evidence type="ECO:0000313" key="9">
    <source>
        <dbReference type="EMBL" id="GFS20044.1"/>
    </source>
</evidence>
<dbReference type="EMBL" id="BMAT01003095">
    <property type="protein sequence ID" value="GFS20044.1"/>
    <property type="molecule type" value="Genomic_DNA"/>
</dbReference>
<evidence type="ECO:0000313" key="10">
    <source>
        <dbReference type="Proteomes" id="UP000762676"/>
    </source>
</evidence>
<dbReference type="AlphaFoldDB" id="A0AAV4JBK0"/>
<keyword evidence="5" id="KW-0521">NADP</keyword>
<dbReference type="PANTHER" id="PTHR23023">
    <property type="entry name" value="DIMETHYLANILINE MONOOXYGENASE"/>
    <property type="match status" value="1"/>
</dbReference>
<dbReference type="SUPFAM" id="SSF51905">
    <property type="entry name" value="FAD/NAD(P)-binding domain"/>
    <property type="match status" value="2"/>
</dbReference>
<dbReference type="InterPro" id="IPR000960">
    <property type="entry name" value="Flavin_mOase"/>
</dbReference>
<proteinExistence type="inferred from homology"/>
<keyword evidence="10" id="KW-1185">Reference proteome</keyword>
<dbReference type="Gene3D" id="3.50.50.60">
    <property type="entry name" value="FAD/NAD(P)-binding domain"/>
    <property type="match status" value="2"/>
</dbReference>
<evidence type="ECO:0000256" key="2">
    <source>
        <dbReference type="ARBA" id="ARBA00009183"/>
    </source>
</evidence>
<evidence type="ECO:0000256" key="3">
    <source>
        <dbReference type="ARBA" id="ARBA00022630"/>
    </source>
</evidence>
<name>A0AAV4JBK0_9GAST</name>
<accession>A0AAV4JBK0</accession>
<dbReference type="GO" id="GO:0050661">
    <property type="term" value="F:NADP binding"/>
    <property type="evidence" value="ECO:0007669"/>
    <property type="project" value="InterPro"/>
</dbReference>
<gene>
    <name evidence="9" type="ORF">ElyMa_001559700</name>
</gene>
<dbReference type="Proteomes" id="UP000762676">
    <property type="component" value="Unassembled WGS sequence"/>
</dbReference>
<evidence type="ECO:0000256" key="6">
    <source>
        <dbReference type="ARBA" id="ARBA00023002"/>
    </source>
</evidence>
<keyword evidence="4 8" id="KW-0274">FAD</keyword>
<evidence type="ECO:0000256" key="5">
    <source>
        <dbReference type="ARBA" id="ARBA00022857"/>
    </source>
</evidence>
<protein>
    <recommendedName>
        <fullName evidence="8">Flavin-containing monooxygenase</fullName>
        <ecNumber evidence="8">1.-.-.-</ecNumber>
    </recommendedName>
</protein>
<evidence type="ECO:0000256" key="8">
    <source>
        <dbReference type="RuleBase" id="RU361177"/>
    </source>
</evidence>
<evidence type="ECO:0000256" key="1">
    <source>
        <dbReference type="ARBA" id="ARBA00001974"/>
    </source>
</evidence>
<dbReference type="Pfam" id="PF00743">
    <property type="entry name" value="FMO-like"/>
    <property type="match status" value="2"/>
</dbReference>
<evidence type="ECO:0000256" key="4">
    <source>
        <dbReference type="ARBA" id="ARBA00022827"/>
    </source>
</evidence>
<dbReference type="GO" id="GO:0004499">
    <property type="term" value="F:N,N-dimethylaniline monooxygenase activity"/>
    <property type="evidence" value="ECO:0007669"/>
    <property type="project" value="InterPro"/>
</dbReference>
<sequence length="446" mass="50666">MGKMQVVRVAIIGAGGGGLCALRHLMGPRTLKKTDGDGDHQGVQFEAVCFEQAAKVGGTWAYTDQVGRDEHGNSIHSSMYKNLKTNLPKQCMAFPDFPFHNDLPSFIGHEDVQNYLEDYADSFGILKYIQFYRQVQLVKPMHDKDSRYGLRWEVTTRSVLDPQDDGETDVYDAVLMGNGNYAIPFLPTLPGSESYEGQIVHSHNYRRPEPYRDQVVVMLGANASGQDIALELSDVAKKVYISHNKAHLQSRFPDNVKEKPGIERLDANYKITFLDNTSVNADSLILCTGYHYDYSFLAPECGIEVKDFRVTPLYKHLVNTKFPTMAVLGICKRIVPFPFFDIQVQFFRAVLEGSVVLPNEADMNEDTECDYQERLSKGRPHRYSHEMSGCMFQYLNELADMACVERIPKNYEVIYDLVAFQRKTDVMNYKKMNFALNDKGDGYVVL</sequence>
<comment type="similarity">
    <text evidence="2 8">Belongs to the FMO family.</text>
</comment>
<dbReference type="FunFam" id="3.50.50.60:FF:000138">
    <property type="entry name" value="Flavin-containing monooxygenase"/>
    <property type="match status" value="1"/>
</dbReference>
<comment type="cofactor">
    <cofactor evidence="1 8">
        <name>FAD</name>
        <dbReference type="ChEBI" id="CHEBI:57692"/>
    </cofactor>
</comment>
<dbReference type="GO" id="GO:0050660">
    <property type="term" value="F:flavin adenine dinucleotide binding"/>
    <property type="evidence" value="ECO:0007669"/>
    <property type="project" value="InterPro"/>
</dbReference>